<gene>
    <name evidence="2" type="ORF">CT19425_MP80574</name>
    <name evidence="1" type="ORF">CT19425_U500016</name>
</gene>
<name>A0A375I6W9_9BURK</name>
<dbReference type="Proteomes" id="UP000255505">
    <property type="component" value="Plasmid II"/>
</dbReference>
<organism evidence="1 3">
    <name type="scientific">Cupriavidus taiwanensis</name>
    <dbReference type="NCBI Taxonomy" id="164546"/>
    <lineage>
        <taxon>Bacteria</taxon>
        <taxon>Pseudomonadati</taxon>
        <taxon>Pseudomonadota</taxon>
        <taxon>Betaproteobacteria</taxon>
        <taxon>Burkholderiales</taxon>
        <taxon>Burkholderiaceae</taxon>
        <taxon>Cupriavidus</taxon>
    </lineage>
</organism>
<dbReference type="EMBL" id="OOEF01000046">
    <property type="protein sequence ID" value="SPK70377.1"/>
    <property type="molecule type" value="Genomic_DNA"/>
</dbReference>
<reference evidence="1 3" key="1">
    <citation type="submission" date="2018-01" db="EMBL/GenBank/DDBJ databases">
        <authorList>
            <person name="Gaut B.S."/>
            <person name="Morton B.R."/>
            <person name="Clegg M.T."/>
            <person name="Duvall M.R."/>
        </authorList>
    </citation>
    <scope>NUCLEOTIDE SEQUENCE [LARGE SCALE GENOMIC DNA]</scope>
    <source>
        <strain evidence="1">Cupriavidus taiwanensis LMG 19425</strain>
        <plasmid evidence="3">Plasmid ii</plasmid>
    </source>
</reference>
<evidence type="ECO:0000313" key="3">
    <source>
        <dbReference type="Proteomes" id="UP000255505"/>
    </source>
</evidence>
<keyword evidence="2" id="KW-0614">Plasmid</keyword>
<evidence type="ECO:0000313" key="1">
    <source>
        <dbReference type="EMBL" id="SPK70377.1"/>
    </source>
</evidence>
<accession>A0A375I6W9</accession>
<dbReference type="AlphaFoldDB" id="A0A375I6W9"/>
<proteinExistence type="predicted"/>
<dbReference type="EMBL" id="LT991977">
    <property type="protein sequence ID" value="SPK76945.1"/>
    <property type="molecule type" value="Genomic_DNA"/>
</dbReference>
<geneLocation type="plasmid" evidence="2">
    <name>II</name>
</geneLocation>
<dbReference type="Proteomes" id="UP000255505">
    <property type="component" value="Unassembled WGS sequence"/>
</dbReference>
<sequence length="68" mass="7516">MDSPPRASRSLEQWGHHGRRAAACRSVSAIADVVCERLLCNPELTLTRATTHDPAMLVRKASPYVEQT</sequence>
<evidence type="ECO:0000313" key="2">
    <source>
        <dbReference type="EMBL" id="SPK76945.1"/>
    </source>
</evidence>
<protein>
    <submittedName>
        <fullName evidence="1">Uncharacterized protein</fullName>
    </submittedName>
</protein>